<feature type="domain" description="ACT" evidence="7">
    <location>
        <begin position="719"/>
        <end position="796"/>
    </location>
</feature>
<dbReference type="CDD" id="cd04900">
    <property type="entry name" value="ACT_UUR-like_1"/>
    <property type="match status" value="1"/>
</dbReference>
<name>A0A3B0YDX3_9ZZZZ</name>
<feature type="domain" description="HD" evidence="8">
    <location>
        <begin position="478"/>
        <end position="600"/>
    </location>
</feature>
<dbReference type="SUPFAM" id="SSF55021">
    <property type="entry name" value="ACT-like"/>
    <property type="match status" value="1"/>
</dbReference>
<dbReference type="InterPro" id="IPR010043">
    <property type="entry name" value="UTase/UR"/>
</dbReference>
<accession>A0A3B0YDX3</accession>
<dbReference type="AlphaFoldDB" id="A0A3B0YDX3"/>
<dbReference type="InterPro" id="IPR043519">
    <property type="entry name" value="NT_sf"/>
</dbReference>
<reference evidence="9" key="1">
    <citation type="submission" date="2018-06" db="EMBL/GenBank/DDBJ databases">
        <authorList>
            <person name="Zhirakovskaya E."/>
        </authorList>
    </citation>
    <scope>NUCLEOTIDE SEQUENCE</scope>
</reference>
<evidence type="ECO:0000259" key="7">
    <source>
        <dbReference type="PROSITE" id="PS51671"/>
    </source>
</evidence>
<dbReference type="EC" id="2.7.7.59" evidence="9"/>
<dbReference type="CDD" id="cd00077">
    <property type="entry name" value="HDc"/>
    <property type="match status" value="1"/>
</dbReference>
<evidence type="ECO:0000259" key="8">
    <source>
        <dbReference type="PROSITE" id="PS51831"/>
    </source>
</evidence>
<protein>
    <submittedName>
        <fullName evidence="9">[Protein-PII] uridylyltransferase / [Protein-PII]-UMP uridylyl-removing enzyme</fullName>
        <ecNumber evidence="9">2.7.7.59</ecNumber>
    </submittedName>
</protein>
<dbReference type="PIRSF" id="PIRSF006288">
    <property type="entry name" value="PII_uridyltransf"/>
    <property type="match status" value="1"/>
</dbReference>
<dbReference type="CDD" id="cd04899">
    <property type="entry name" value="ACT_ACR-UUR-like_2"/>
    <property type="match status" value="1"/>
</dbReference>
<dbReference type="Gene3D" id="1.10.3210.10">
    <property type="entry name" value="Hypothetical protein af1432"/>
    <property type="match status" value="1"/>
</dbReference>
<dbReference type="InterPro" id="IPR002912">
    <property type="entry name" value="ACT_dom"/>
</dbReference>
<dbReference type="SUPFAM" id="SSF81593">
    <property type="entry name" value="Nucleotidyltransferase substrate binding subunit/domain"/>
    <property type="match status" value="1"/>
</dbReference>
<sequence length="902" mass="104300">MTYHYDPADDLKLSPELLEHLSFYPVQFYKELSYADNTAKKIAIYKSVVTQLNEDLFRCFHADLPIEELVLARALVIDKVLIEVWQDHFHSSTAHEITLVAVGGYGRAELHPYSDIDLLILLRDHRNTQFNTQIQKFLACLWDIKLDIGHSVRSLKDCVQQARADITVATNLMEARLIFGDAKLLTEMSESTGPLKVWPGHKFFSAKRDEQSKRHHRFNDTAYNLEPNIKEGPGGLRDIQTIGWVAKRHFSATTLRDLLEHKFLTENELNLLLEGQNWLWKIRFALHMLTGRHEDRILFDFQKDLADLFGYKDTHVIAVEQFMQHYYKTVMELERLNEMLLQLFQEVILDAKKKIKPKKLNQDFQTRGGYIEAIDTELFQQRPTAMLELFLLLEINPKLKGVRASTIRLIRTHLHLIDDKVRQSPEARQLFIDIIKQPQGVTHELRRMNRYGVLASYLPVFANIVGRMQYDLFHVYTVDEHTLFVVRNLRRLTVPKYYKELPLCSDVMRNLAKPELLYIAGLFHDIAKGRGGDHSELGSKDAENFCINHGITEFDTTLVSWLVNSHLLMSTTAQKKDISDPAIIYDFASLVGDKLHLDCLYILTVCDIRGTSPSLWNSWKASLLEELYHSTKSALQRGLEHPIAQQERIEEVRNAALKTLQKKYPLEKIEGVWGNFSKTYFLRYHPDEISWQTSLIINADINDLPLIKIYDYQHLGTTNIFIYTHDQDFLFTAITSSLEMLNLNTLDARIVTTHNKYTLNTYLIHDNNSMAITASNRKQEIIAKLLEAIKTSNSDQISNINKRTARQLKFMGIRTDIVFEQDKKGLRTVLKIKTTDRPGLLSYIGQAFRDCGIRLQNARIATFGATAEDTFIITDQNDQALTDAQQFKELEQRIYFYLGESG</sequence>
<dbReference type="Pfam" id="PF08335">
    <property type="entry name" value="GlnD_UR_UTase"/>
    <property type="match status" value="1"/>
</dbReference>
<proteinExistence type="inferred from homology"/>
<dbReference type="PROSITE" id="PS51671">
    <property type="entry name" value="ACT"/>
    <property type="match status" value="2"/>
</dbReference>
<keyword evidence="3" id="KW-0677">Repeat</keyword>
<dbReference type="PROSITE" id="PS51831">
    <property type="entry name" value="HD"/>
    <property type="match status" value="1"/>
</dbReference>
<dbReference type="SMART" id="SM00471">
    <property type="entry name" value="HDc"/>
    <property type="match status" value="1"/>
</dbReference>
<dbReference type="InterPro" id="IPR003607">
    <property type="entry name" value="HD/PDEase_dom"/>
</dbReference>
<dbReference type="InterPro" id="IPR006674">
    <property type="entry name" value="HD_domain"/>
</dbReference>
<dbReference type="NCBIfam" id="TIGR01693">
    <property type="entry name" value="UTase_glnD"/>
    <property type="match status" value="1"/>
</dbReference>
<dbReference type="EMBL" id="UOFL01000058">
    <property type="protein sequence ID" value="VAW74433.1"/>
    <property type="molecule type" value="Genomic_DNA"/>
</dbReference>
<evidence type="ECO:0000256" key="4">
    <source>
        <dbReference type="ARBA" id="ARBA00022801"/>
    </source>
</evidence>
<keyword evidence="5" id="KW-0460">Magnesium</keyword>
<dbReference type="Pfam" id="PF01966">
    <property type="entry name" value="HD"/>
    <property type="match status" value="1"/>
</dbReference>
<evidence type="ECO:0000256" key="2">
    <source>
        <dbReference type="ARBA" id="ARBA00022695"/>
    </source>
</evidence>
<dbReference type="HAMAP" id="MF_00277">
    <property type="entry name" value="PII_uridylyl_transf"/>
    <property type="match status" value="1"/>
</dbReference>
<evidence type="ECO:0000256" key="1">
    <source>
        <dbReference type="ARBA" id="ARBA00022679"/>
    </source>
</evidence>
<evidence type="ECO:0000256" key="5">
    <source>
        <dbReference type="ARBA" id="ARBA00022842"/>
    </source>
</evidence>
<dbReference type="Pfam" id="PF01909">
    <property type="entry name" value="NTP_transf_2"/>
    <property type="match status" value="1"/>
</dbReference>
<evidence type="ECO:0000256" key="6">
    <source>
        <dbReference type="ARBA" id="ARBA00023268"/>
    </source>
</evidence>
<dbReference type="FunFam" id="1.10.3090.10:FF:000005">
    <property type="entry name" value="Bifunctional uridylyltransferase/uridylyl-removing enzyme"/>
    <property type="match status" value="1"/>
</dbReference>
<dbReference type="PANTHER" id="PTHR47320">
    <property type="entry name" value="BIFUNCTIONAL URIDYLYLTRANSFERASE/URIDYLYL-REMOVING ENZYME"/>
    <property type="match status" value="1"/>
</dbReference>
<gene>
    <name evidence="9" type="ORF">MNBD_GAMMA12-172</name>
</gene>
<dbReference type="CDD" id="cd05401">
    <property type="entry name" value="NT_GlnE_GlnD_like"/>
    <property type="match status" value="1"/>
</dbReference>
<evidence type="ECO:0000256" key="3">
    <source>
        <dbReference type="ARBA" id="ARBA00022737"/>
    </source>
</evidence>
<dbReference type="InterPro" id="IPR013546">
    <property type="entry name" value="PII_UdlTrfase/GS_AdlTrfase"/>
</dbReference>
<dbReference type="GO" id="GO:0016787">
    <property type="term" value="F:hydrolase activity"/>
    <property type="evidence" value="ECO:0007669"/>
    <property type="project" value="UniProtKB-KW"/>
</dbReference>
<keyword evidence="2 9" id="KW-0548">Nucleotidyltransferase</keyword>
<dbReference type="PANTHER" id="PTHR47320:SF1">
    <property type="entry name" value="BIFUNCTIONAL URIDYLYLTRANSFERASE_URIDYLYL-REMOVING ENZYME"/>
    <property type="match status" value="1"/>
</dbReference>
<keyword evidence="4" id="KW-0378">Hydrolase</keyword>
<keyword evidence="6" id="KW-0511">Multifunctional enzyme</keyword>
<keyword evidence="1 9" id="KW-0808">Transferase</keyword>
<organism evidence="9">
    <name type="scientific">hydrothermal vent metagenome</name>
    <dbReference type="NCBI Taxonomy" id="652676"/>
    <lineage>
        <taxon>unclassified sequences</taxon>
        <taxon>metagenomes</taxon>
        <taxon>ecological metagenomes</taxon>
    </lineage>
</organism>
<dbReference type="InterPro" id="IPR002934">
    <property type="entry name" value="Polymerase_NTP_transf_dom"/>
</dbReference>
<feature type="domain" description="ACT" evidence="7">
    <location>
        <begin position="829"/>
        <end position="902"/>
    </location>
</feature>
<dbReference type="InterPro" id="IPR045865">
    <property type="entry name" value="ACT-like_dom_sf"/>
</dbReference>
<evidence type="ECO:0000313" key="9">
    <source>
        <dbReference type="EMBL" id="VAW74433.1"/>
    </source>
</evidence>
<dbReference type="SUPFAM" id="SSF109604">
    <property type="entry name" value="HD-domain/PDEase-like"/>
    <property type="match status" value="1"/>
</dbReference>
<dbReference type="GO" id="GO:0008773">
    <property type="term" value="F:[protein-PII] uridylyltransferase activity"/>
    <property type="evidence" value="ECO:0007669"/>
    <property type="project" value="UniProtKB-EC"/>
</dbReference>
<dbReference type="SUPFAM" id="SSF81301">
    <property type="entry name" value="Nucleotidyltransferase"/>
    <property type="match status" value="1"/>
</dbReference>